<dbReference type="EMBL" id="OU963862">
    <property type="protein sequence ID" value="CAH0380982.1"/>
    <property type="molecule type" value="Genomic_DNA"/>
</dbReference>
<dbReference type="KEGG" id="btab:109041188"/>
<organism evidence="1 2">
    <name type="scientific">Bemisia tabaci</name>
    <name type="common">Sweetpotato whitefly</name>
    <name type="synonym">Aleurodes tabaci</name>
    <dbReference type="NCBI Taxonomy" id="7038"/>
    <lineage>
        <taxon>Eukaryota</taxon>
        <taxon>Metazoa</taxon>
        <taxon>Ecdysozoa</taxon>
        <taxon>Arthropoda</taxon>
        <taxon>Hexapoda</taxon>
        <taxon>Insecta</taxon>
        <taxon>Pterygota</taxon>
        <taxon>Neoptera</taxon>
        <taxon>Paraneoptera</taxon>
        <taxon>Hemiptera</taxon>
        <taxon>Sternorrhyncha</taxon>
        <taxon>Aleyrodoidea</taxon>
        <taxon>Aleyrodidae</taxon>
        <taxon>Aleyrodinae</taxon>
        <taxon>Bemisia</taxon>
    </lineage>
</organism>
<evidence type="ECO:0008006" key="3">
    <source>
        <dbReference type="Google" id="ProtNLM"/>
    </source>
</evidence>
<dbReference type="Pfam" id="PF08477">
    <property type="entry name" value="Roc"/>
    <property type="match status" value="1"/>
</dbReference>
<gene>
    <name evidence="1" type="ORF">BEMITA_LOCUS677</name>
</gene>
<keyword evidence="2" id="KW-1185">Reference proteome</keyword>
<evidence type="ECO:0000313" key="1">
    <source>
        <dbReference type="EMBL" id="CAH0380982.1"/>
    </source>
</evidence>
<evidence type="ECO:0000313" key="2">
    <source>
        <dbReference type="Proteomes" id="UP001152759"/>
    </source>
</evidence>
<dbReference type="SUPFAM" id="SSF52540">
    <property type="entry name" value="P-loop containing nucleoside triphosphate hydrolases"/>
    <property type="match status" value="1"/>
</dbReference>
<dbReference type="OrthoDB" id="275177at2759"/>
<reference evidence="1" key="1">
    <citation type="submission" date="2021-12" db="EMBL/GenBank/DDBJ databases">
        <authorList>
            <person name="King R."/>
        </authorList>
    </citation>
    <scope>NUCLEOTIDE SEQUENCE</scope>
</reference>
<name>A0A9P0EVM2_BEMTA</name>
<sequence length="169" mass="19108">MVHKLKIVLVGPCKAGKSTVANFLSSNSENSFPEYRPTKGVRILEFEKKDVVGSGTIEIELWDTSGDHGYAVCWPAIQYRAHGVILMFDPKIDNHKSELLFFYQAFVAQLNLSPRQCLIITQNQTVNLPNILGKICQINGNIEKNGDQLKSEFFKFIDEIIRFATISEE</sequence>
<dbReference type="Gene3D" id="3.40.50.300">
    <property type="entry name" value="P-loop containing nucleotide triphosphate hydrolases"/>
    <property type="match status" value="1"/>
</dbReference>
<accession>A0A9P0EVM2</accession>
<protein>
    <recommendedName>
        <fullName evidence="3">Rab-like protein 5</fullName>
    </recommendedName>
</protein>
<dbReference type="InterPro" id="IPR027417">
    <property type="entry name" value="P-loop_NTPase"/>
</dbReference>
<dbReference type="AlphaFoldDB" id="A0A9P0EVM2"/>
<proteinExistence type="predicted"/>
<dbReference type="Proteomes" id="UP001152759">
    <property type="component" value="Chromosome 1"/>
</dbReference>